<dbReference type="InterPro" id="IPR029045">
    <property type="entry name" value="ClpP/crotonase-like_dom_sf"/>
</dbReference>
<dbReference type="SUPFAM" id="SSF52096">
    <property type="entry name" value="ClpP/crotonase"/>
    <property type="match status" value="1"/>
</dbReference>
<reference evidence="4 5" key="1">
    <citation type="submission" date="2019-03" db="EMBL/GenBank/DDBJ databases">
        <title>Single cell metagenomics reveals metabolic interactions within the superorganism composed of flagellate Streblomastix strix and complex community of Bacteroidetes bacteria on its surface.</title>
        <authorList>
            <person name="Treitli S.C."/>
            <person name="Kolisko M."/>
            <person name="Husnik F."/>
            <person name="Keeling P."/>
            <person name="Hampl V."/>
        </authorList>
    </citation>
    <scope>NUCLEOTIDE SEQUENCE [LARGE SCALE GENOMIC DNA]</scope>
    <source>
        <strain evidence="4">ST1C</strain>
    </source>
</reference>
<dbReference type="PANTHER" id="PTHR37049">
    <property type="entry name" value="PEPTIDASE S41 FAMILY PROTEIN"/>
    <property type="match status" value="1"/>
</dbReference>
<evidence type="ECO:0000256" key="1">
    <source>
        <dbReference type="SAM" id="MobiDB-lite"/>
    </source>
</evidence>
<dbReference type="Proteomes" id="UP000324800">
    <property type="component" value="Unassembled WGS sequence"/>
</dbReference>
<dbReference type="GO" id="GO:0006508">
    <property type="term" value="P:proteolysis"/>
    <property type="evidence" value="ECO:0007669"/>
    <property type="project" value="InterPro"/>
</dbReference>
<accession>A0A5J4WFY8</accession>
<evidence type="ECO:0000256" key="3">
    <source>
        <dbReference type="SAM" id="SignalP"/>
    </source>
</evidence>
<comment type="caution">
    <text evidence="4">The sequence shown here is derived from an EMBL/GenBank/DDBJ whole genome shotgun (WGS) entry which is preliminary data.</text>
</comment>
<proteinExistence type="predicted"/>
<feature type="transmembrane region" description="Helical" evidence="2">
    <location>
        <begin position="712"/>
        <end position="735"/>
    </location>
</feature>
<dbReference type="GO" id="GO:0008236">
    <property type="term" value="F:serine-type peptidase activity"/>
    <property type="evidence" value="ECO:0007669"/>
    <property type="project" value="InterPro"/>
</dbReference>
<dbReference type="InterPro" id="IPR052766">
    <property type="entry name" value="S41A_metabolite_peptidase"/>
</dbReference>
<keyword evidence="2" id="KW-0812">Transmembrane</keyword>
<protein>
    <submittedName>
        <fullName evidence="4">Uncharacterized protein</fullName>
    </submittedName>
</protein>
<evidence type="ECO:0000313" key="5">
    <source>
        <dbReference type="Proteomes" id="UP000324800"/>
    </source>
</evidence>
<dbReference type="Gene3D" id="3.90.226.10">
    <property type="entry name" value="2-enoyl-CoA Hydratase, Chain A, domain 1"/>
    <property type="match status" value="1"/>
</dbReference>
<evidence type="ECO:0000256" key="2">
    <source>
        <dbReference type="SAM" id="Phobius"/>
    </source>
</evidence>
<dbReference type="PANTHER" id="PTHR37049:SF4">
    <property type="entry name" value="RHODANESE DOMAIN-CONTAINING PROTEIN"/>
    <property type="match status" value="1"/>
</dbReference>
<sequence length="788" mass="89707">MILTLLLISSAAASTCGFKANQIISYEEAEACLKTVQLNTSFSEQEKVVTALKKYIKLSANRDTIQYPPFASIDPIDLETELTKIQKKTNVSAIEFYSNISNLFKQLRDPHTLFLKPCAGFFTFVLPYGLIAEGSRSNPKNIKLKLNSNRGVKLNSVTQRYLDDIQDAVSLNGRQIVHLSEIGTRDQQFLEQQTSAQELSLWAEREIYASKFSAARFTHAVEPNFSIRQTSQQSSNDDPPHPPVHSGEGILFYIITEEDKSKTGINPAVEKFVEDIQIGTNILVQNQIERLVIDVRGNQGGYGELASRILRYLTGQKGTDEELKKADEKDNKYYINYNNNVFPLMGEFDSPKSKLHTLLHKYQIFPENSEKMKSNIAENEQRKIIEKRKWYQIGTVRKEFGKENEKQNTKEMNNKVKAHYSLYTTKFTRERTEEEYSWDKQDGLCYGACSMFLQRASELGIGKTVFVASIISSPGSFVTDSVYLQELRQYVKNNKKLSNSAKKKILNEFPLPFPRKGTSFRFPYEEVFGLKEKGSEININTDQQQNQNLNSFKYSTFSNNLAYTPIPPDFTIQSSFPALDEYVYSGIYALIEFDLKPIFETCVNWEVDEDDDKCKGRMNADLKPAPNAIYGHPCFGFDQNKCVFARCMNGHFLVNDPGKRQRVSTNTTWRPICEPIQFIDTSALGITKDAQSYMFTERTTESDVALFDKISWVFIIPFGIVIGIISGCLWVLFVFRDGWKRRTQERKGYTEIASDVNQGFDGRVNQGAEQSSLELRGVGNSVNATQSD</sequence>
<dbReference type="AlphaFoldDB" id="A0A5J4WFY8"/>
<dbReference type="EMBL" id="SNRW01002232">
    <property type="protein sequence ID" value="KAA6393432.1"/>
    <property type="molecule type" value="Genomic_DNA"/>
</dbReference>
<keyword evidence="3" id="KW-0732">Signal</keyword>
<gene>
    <name evidence="4" type="ORF">EZS28_011041</name>
</gene>
<name>A0A5J4WFY8_9EUKA</name>
<keyword evidence="2" id="KW-1133">Transmembrane helix</keyword>
<dbReference type="OrthoDB" id="27214at2759"/>
<organism evidence="4 5">
    <name type="scientific">Streblomastix strix</name>
    <dbReference type="NCBI Taxonomy" id="222440"/>
    <lineage>
        <taxon>Eukaryota</taxon>
        <taxon>Metamonada</taxon>
        <taxon>Preaxostyla</taxon>
        <taxon>Oxymonadida</taxon>
        <taxon>Streblomastigidae</taxon>
        <taxon>Streblomastix</taxon>
    </lineage>
</organism>
<feature type="region of interest" description="Disordered" evidence="1">
    <location>
        <begin position="761"/>
        <end position="788"/>
    </location>
</feature>
<keyword evidence="2" id="KW-0472">Membrane</keyword>
<evidence type="ECO:0000313" key="4">
    <source>
        <dbReference type="EMBL" id="KAA6393432.1"/>
    </source>
</evidence>
<feature type="chain" id="PRO_5023851289" evidence="3">
    <location>
        <begin position="18"/>
        <end position="788"/>
    </location>
</feature>
<feature type="signal peptide" evidence="3">
    <location>
        <begin position="1"/>
        <end position="17"/>
    </location>
</feature>